<gene>
    <name evidence="1" type="ORF">AVEN_233938-2_1</name>
</gene>
<organism evidence="1 2">
    <name type="scientific">Araneus ventricosus</name>
    <name type="common">Orbweaver spider</name>
    <name type="synonym">Epeira ventricosa</name>
    <dbReference type="NCBI Taxonomy" id="182803"/>
    <lineage>
        <taxon>Eukaryota</taxon>
        <taxon>Metazoa</taxon>
        <taxon>Ecdysozoa</taxon>
        <taxon>Arthropoda</taxon>
        <taxon>Chelicerata</taxon>
        <taxon>Arachnida</taxon>
        <taxon>Araneae</taxon>
        <taxon>Araneomorphae</taxon>
        <taxon>Entelegynae</taxon>
        <taxon>Araneoidea</taxon>
        <taxon>Araneidae</taxon>
        <taxon>Araneus</taxon>
    </lineage>
</organism>
<sequence>RKCPAGIAISSHCLVGSRLVISSHCLLSTIGYSCHCLLSTPLSQAIAWLSTIGYLKPLLVVHDWCHIPKPCQHLHL</sequence>
<name>A0A4Y2LLP4_ARAVE</name>
<feature type="non-terminal residue" evidence="1">
    <location>
        <position position="76"/>
    </location>
</feature>
<feature type="non-terminal residue" evidence="1">
    <location>
        <position position="1"/>
    </location>
</feature>
<comment type="caution">
    <text evidence="1">The sequence shown here is derived from an EMBL/GenBank/DDBJ whole genome shotgun (WGS) entry which is preliminary data.</text>
</comment>
<dbReference type="EMBL" id="BGPR01005905">
    <property type="protein sequence ID" value="GBN14466.1"/>
    <property type="molecule type" value="Genomic_DNA"/>
</dbReference>
<proteinExistence type="predicted"/>
<evidence type="ECO:0000313" key="1">
    <source>
        <dbReference type="EMBL" id="GBN14466.1"/>
    </source>
</evidence>
<accession>A0A4Y2LLP4</accession>
<evidence type="ECO:0000313" key="2">
    <source>
        <dbReference type="Proteomes" id="UP000499080"/>
    </source>
</evidence>
<reference evidence="1 2" key="1">
    <citation type="journal article" date="2019" name="Sci. Rep.">
        <title>Orb-weaving spider Araneus ventricosus genome elucidates the spidroin gene catalogue.</title>
        <authorList>
            <person name="Kono N."/>
            <person name="Nakamura H."/>
            <person name="Ohtoshi R."/>
            <person name="Moran D.A.P."/>
            <person name="Shinohara A."/>
            <person name="Yoshida Y."/>
            <person name="Fujiwara M."/>
            <person name="Mori M."/>
            <person name="Tomita M."/>
            <person name="Arakawa K."/>
        </authorList>
    </citation>
    <scope>NUCLEOTIDE SEQUENCE [LARGE SCALE GENOMIC DNA]</scope>
</reference>
<dbReference type="Proteomes" id="UP000499080">
    <property type="component" value="Unassembled WGS sequence"/>
</dbReference>
<keyword evidence="2" id="KW-1185">Reference proteome</keyword>
<protein>
    <submittedName>
        <fullName evidence="1">Uncharacterized protein</fullName>
    </submittedName>
</protein>
<dbReference type="AlphaFoldDB" id="A0A4Y2LLP4"/>